<proteinExistence type="predicted"/>
<dbReference type="Pfam" id="PF25583">
    <property type="entry name" value="WCX"/>
    <property type="match status" value="1"/>
</dbReference>
<dbReference type="AlphaFoldDB" id="A0A4Z0V667"/>
<sequence length="300" mass="34770">MARNLLGRYVWLIDTIRRYGSIKRGKLNELWVISPFSNGEPLPRRTFYNYREAIEELFSISINYDPATYEYSIATGDNHQEGVTDWLLNTAAMSNALSTASDISERIFLEDVPSARLYLSQVISALREHRAVHFTYRPYTRSTPSNGVIVEPYFLKIFRQRWYLTGRNVADQKVKTYALDRMEDVTLDDDTFEPDPTFDAESYVRDTFGIVFSQGEAKDVALRTDSRQAKYFRALPLHHSQREVVHDDYSIFYYRLRLTPDFLQEVLSLGPNVCVIAPPELRAMVTSSLHETLSLYESKD</sequence>
<dbReference type="InterPro" id="IPR051534">
    <property type="entry name" value="CBASS_pafABC_assoc_protein"/>
</dbReference>
<evidence type="ECO:0000259" key="2">
    <source>
        <dbReference type="Pfam" id="PF25583"/>
    </source>
</evidence>
<dbReference type="InterPro" id="IPR057727">
    <property type="entry name" value="WCX_dom"/>
</dbReference>
<reference evidence="3 4" key="1">
    <citation type="submission" date="2019-02" db="EMBL/GenBank/DDBJ databases">
        <title>Isolation and identification of novel species under the genus Muribaculum.</title>
        <authorList>
            <person name="Miyake S."/>
            <person name="Ding Y."/>
            <person name="Low A."/>
            <person name="Soh M."/>
            <person name="Seedorf H."/>
        </authorList>
    </citation>
    <scope>NUCLEOTIDE SEQUENCE [LARGE SCALE GENOMIC DNA]</scope>
    <source>
        <strain evidence="3 4">TLL-A3</strain>
    </source>
</reference>
<dbReference type="PANTHER" id="PTHR34580:SF9">
    <property type="entry name" value="SLL5097 PROTEIN"/>
    <property type="match status" value="1"/>
</dbReference>
<accession>A0A4Z0V667</accession>
<dbReference type="PROSITE" id="PS52050">
    <property type="entry name" value="WYL"/>
    <property type="match status" value="1"/>
</dbReference>
<evidence type="ECO:0000313" key="3">
    <source>
        <dbReference type="EMBL" id="TGG40341.1"/>
    </source>
</evidence>
<name>A0A4Z0V667_9BACT</name>
<protein>
    <submittedName>
        <fullName evidence="3">WYL domain-containing protein</fullName>
    </submittedName>
</protein>
<keyword evidence="4" id="KW-1185">Reference proteome</keyword>
<feature type="domain" description="WCX" evidence="2">
    <location>
        <begin position="219"/>
        <end position="291"/>
    </location>
</feature>
<feature type="domain" description="WYL" evidence="1">
    <location>
        <begin position="119"/>
        <end position="186"/>
    </location>
</feature>
<organism evidence="3 4">
    <name type="scientific">Duncaniella freteri</name>
    <dbReference type="NCBI Taxonomy" id="2530391"/>
    <lineage>
        <taxon>Bacteria</taxon>
        <taxon>Pseudomonadati</taxon>
        <taxon>Bacteroidota</taxon>
        <taxon>Bacteroidia</taxon>
        <taxon>Bacteroidales</taxon>
        <taxon>Muribaculaceae</taxon>
        <taxon>Duncaniella</taxon>
    </lineage>
</organism>
<dbReference type="GeneID" id="82149429"/>
<evidence type="ECO:0000259" key="1">
    <source>
        <dbReference type="Pfam" id="PF13280"/>
    </source>
</evidence>
<dbReference type="EMBL" id="SJSA01000001">
    <property type="protein sequence ID" value="TGG40341.1"/>
    <property type="molecule type" value="Genomic_DNA"/>
</dbReference>
<evidence type="ECO:0000313" key="4">
    <source>
        <dbReference type="Proteomes" id="UP000297635"/>
    </source>
</evidence>
<gene>
    <name evidence="3" type="ORF">EZ315_06450</name>
</gene>
<dbReference type="PANTHER" id="PTHR34580">
    <property type="match status" value="1"/>
</dbReference>
<dbReference type="Pfam" id="PF13280">
    <property type="entry name" value="WYL"/>
    <property type="match status" value="1"/>
</dbReference>
<comment type="caution">
    <text evidence="3">The sequence shown here is derived from an EMBL/GenBank/DDBJ whole genome shotgun (WGS) entry which is preliminary data.</text>
</comment>
<dbReference type="Proteomes" id="UP000297635">
    <property type="component" value="Unassembled WGS sequence"/>
</dbReference>
<dbReference type="RefSeq" id="WP_135471354.1">
    <property type="nucleotide sequence ID" value="NZ_CASJPC010000016.1"/>
</dbReference>
<dbReference type="InterPro" id="IPR026881">
    <property type="entry name" value="WYL_dom"/>
</dbReference>